<keyword evidence="1" id="KW-1133">Transmembrane helix</keyword>
<reference evidence="2" key="2">
    <citation type="submission" date="2021-09" db="EMBL/GenBank/DDBJ databases">
        <authorList>
            <person name="Jia N."/>
            <person name="Wang J."/>
            <person name="Shi W."/>
            <person name="Du L."/>
            <person name="Sun Y."/>
            <person name="Zhan W."/>
            <person name="Jiang J."/>
            <person name="Wang Q."/>
            <person name="Zhang B."/>
            <person name="Ji P."/>
            <person name="Sakyi L.B."/>
            <person name="Cui X."/>
            <person name="Yuan T."/>
            <person name="Jiang B."/>
            <person name="Yang W."/>
            <person name="Lam T.T.-Y."/>
            <person name="Chang Q."/>
            <person name="Ding S."/>
            <person name="Wang X."/>
            <person name="Zhu J."/>
            <person name="Ruan X."/>
            <person name="Zhao L."/>
            <person name="Wei J."/>
            <person name="Que T."/>
            <person name="Du C."/>
            <person name="Cheng J."/>
            <person name="Dai P."/>
            <person name="Han X."/>
            <person name="Huang E."/>
            <person name="Gao Y."/>
            <person name="Liu J."/>
            <person name="Shao H."/>
            <person name="Ye R."/>
            <person name="Li L."/>
            <person name="Wei W."/>
            <person name="Wang X."/>
            <person name="Wang C."/>
            <person name="Huo Q."/>
            <person name="Li W."/>
            <person name="Guo W."/>
            <person name="Chen H."/>
            <person name="Chen S."/>
            <person name="Zhou L."/>
            <person name="Zhou L."/>
            <person name="Ni X."/>
            <person name="Tian J."/>
            <person name="Zhou Y."/>
            <person name="Sheng Y."/>
            <person name="Liu T."/>
            <person name="Pan Y."/>
            <person name="Xia L."/>
            <person name="Li J."/>
            <person name="Zhao F."/>
            <person name="Cao W."/>
        </authorList>
    </citation>
    <scope>NUCLEOTIDE SEQUENCE</scope>
    <source>
        <strain evidence="2">Rmic-2018</strain>
        <tissue evidence="2">Larvae</tissue>
    </source>
</reference>
<reference evidence="2" key="1">
    <citation type="journal article" date="2020" name="Cell">
        <title>Large-Scale Comparative Analyses of Tick Genomes Elucidate Their Genetic Diversity and Vector Capacities.</title>
        <authorList>
            <consortium name="Tick Genome and Microbiome Consortium (TIGMIC)"/>
            <person name="Jia N."/>
            <person name="Wang J."/>
            <person name="Shi W."/>
            <person name="Du L."/>
            <person name="Sun Y."/>
            <person name="Zhan W."/>
            <person name="Jiang J.F."/>
            <person name="Wang Q."/>
            <person name="Zhang B."/>
            <person name="Ji P."/>
            <person name="Bell-Sakyi L."/>
            <person name="Cui X.M."/>
            <person name="Yuan T.T."/>
            <person name="Jiang B.G."/>
            <person name="Yang W.F."/>
            <person name="Lam T.T."/>
            <person name="Chang Q.C."/>
            <person name="Ding S.J."/>
            <person name="Wang X.J."/>
            <person name="Zhu J.G."/>
            <person name="Ruan X.D."/>
            <person name="Zhao L."/>
            <person name="Wei J.T."/>
            <person name="Ye R.Z."/>
            <person name="Que T.C."/>
            <person name="Du C.H."/>
            <person name="Zhou Y.H."/>
            <person name="Cheng J.X."/>
            <person name="Dai P.F."/>
            <person name="Guo W.B."/>
            <person name="Han X.H."/>
            <person name="Huang E.J."/>
            <person name="Li L.F."/>
            <person name="Wei W."/>
            <person name="Gao Y.C."/>
            <person name="Liu J.Z."/>
            <person name="Shao H.Z."/>
            <person name="Wang X."/>
            <person name="Wang C.C."/>
            <person name="Yang T.C."/>
            <person name="Huo Q.B."/>
            <person name="Li W."/>
            <person name="Chen H.Y."/>
            <person name="Chen S.E."/>
            <person name="Zhou L.G."/>
            <person name="Ni X.B."/>
            <person name="Tian J.H."/>
            <person name="Sheng Y."/>
            <person name="Liu T."/>
            <person name="Pan Y.S."/>
            <person name="Xia L.Y."/>
            <person name="Li J."/>
            <person name="Zhao F."/>
            <person name="Cao W.C."/>
        </authorList>
    </citation>
    <scope>NUCLEOTIDE SEQUENCE</scope>
    <source>
        <strain evidence="2">Rmic-2018</strain>
    </source>
</reference>
<keyword evidence="1" id="KW-0812">Transmembrane</keyword>
<keyword evidence="3" id="KW-1185">Reference proteome</keyword>
<dbReference type="EMBL" id="JABSTU010000007">
    <property type="protein sequence ID" value="KAH8024675.1"/>
    <property type="molecule type" value="Genomic_DNA"/>
</dbReference>
<gene>
    <name evidence="2" type="ORF">HPB51_000436</name>
</gene>
<feature type="transmembrane region" description="Helical" evidence="1">
    <location>
        <begin position="142"/>
        <end position="163"/>
    </location>
</feature>
<evidence type="ECO:0008006" key="4">
    <source>
        <dbReference type="Google" id="ProtNLM"/>
    </source>
</evidence>
<dbReference type="Proteomes" id="UP000821866">
    <property type="component" value="Unassembled WGS sequence"/>
</dbReference>
<evidence type="ECO:0000313" key="2">
    <source>
        <dbReference type="EMBL" id="KAH8024675.1"/>
    </source>
</evidence>
<sequence length="240" mass="26414">MKNSPTAWNVFCCGYVSLEKEKKKKKKLQRLTFDRERRLHPFAQTLAGSSRGSTEGPVTSLLLERGTVLACCSLQTVKAHPVRRPADEEHESFCSDRAVPLPRLRARRATSTMLHSTFSGTELLLRSQRRTSPVQNIRKSSITTILLAGLFVLVLIWAALAALRTLPERQVVVGLQHPVITSIDLAIFSFDNINAPKPAAGVGFPALASGVVGRREAFSPSSCEKATRRASDDQEMSMTN</sequence>
<comment type="caution">
    <text evidence="2">The sequence shown here is derived from an EMBL/GenBank/DDBJ whole genome shotgun (WGS) entry which is preliminary data.</text>
</comment>
<protein>
    <recommendedName>
        <fullName evidence="4">Transmembrane protein</fullName>
    </recommendedName>
</protein>
<evidence type="ECO:0000256" key="1">
    <source>
        <dbReference type="SAM" id="Phobius"/>
    </source>
</evidence>
<evidence type="ECO:0000313" key="3">
    <source>
        <dbReference type="Proteomes" id="UP000821866"/>
    </source>
</evidence>
<dbReference type="AlphaFoldDB" id="A0A9J6DRD5"/>
<proteinExistence type="predicted"/>
<keyword evidence="1" id="KW-0472">Membrane</keyword>
<name>A0A9J6DRD5_RHIMP</name>
<accession>A0A9J6DRD5</accession>
<organism evidence="2 3">
    <name type="scientific">Rhipicephalus microplus</name>
    <name type="common">Cattle tick</name>
    <name type="synonym">Boophilus microplus</name>
    <dbReference type="NCBI Taxonomy" id="6941"/>
    <lineage>
        <taxon>Eukaryota</taxon>
        <taxon>Metazoa</taxon>
        <taxon>Ecdysozoa</taxon>
        <taxon>Arthropoda</taxon>
        <taxon>Chelicerata</taxon>
        <taxon>Arachnida</taxon>
        <taxon>Acari</taxon>
        <taxon>Parasitiformes</taxon>
        <taxon>Ixodida</taxon>
        <taxon>Ixodoidea</taxon>
        <taxon>Ixodidae</taxon>
        <taxon>Rhipicephalinae</taxon>
        <taxon>Rhipicephalus</taxon>
        <taxon>Boophilus</taxon>
    </lineage>
</organism>